<organism evidence="13 14">
    <name type="scientific">Labeo rohita</name>
    <name type="common">Indian major carp</name>
    <name type="synonym">Cyprinus rohita</name>
    <dbReference type="NCBI Taxonomy" id="84645"/>
    <lineage>
        <taxon>Eukaryota</taxon>
        <taxon>Metazoa</taxon>
        <taxon>Chordata</taxon>
        <taxon>Craniata</taxon>
        <taxon>Vertebrata</taxon>
        <taxon>Euteleostomi</taxon>
        <taxon>Actinopterygii</taxon>
        <taxon>Neopterygii</taxon>
        <taxon>Teleostei</taxon>
        <taxon>Ostariophysi</taxon>
        <taxon>Cypriniformes</taxon>
        <taxon>Cyprinidae</taxon>
        <taxon>Labeoninae</taxon>
        <taxon>Labeonini</taxon>
        <taxon>Labeo</taxon>
    </lineage>
</organism>
<proteinExistence type="predicted"/>
<dbReference type="SMART" id="SM00355">
    <property type="entry name" value="ZnF_C2H2"/>
    <property type="match status" value="5"/>
</dbReference>
<feature type="domain" description="C2H2-type" evidence="12">
    <location>
        <begin position="721"/>
        <end position="748"/>
    </location>
</feature>
<feature type="coiled-coil region" evidence="8">
    <location>
        <begin position="369"/>
        <end position="403"/>
    </location>
</feature>
<protein>
    <submittedName>
        <fullName evidence="13">Zinc finger protein 250</fullName>
    </submittedName>
</protein>
<keyword evidence="10" id="KW-0472">Membrane</keyword>
<evidence type="ECO:0000256" key="3">
    <source>
        <dbReference type="ARBA" id="ARBA00022737"/>
    </source>
</evidence>
<keyword evidence="2" id="KW-0479">Metal-binding</keyword>
<dbReference type="Pfam" id="PF00096">
    <property type="entry name" value="zf-C2H2"/>
    <property type="match status" value="5"/>
</dbReference>
<evidence type="ECO:0000313" key="13">
    <source>
        <dbReference type="EMBL" id="KAI2664565.1"/>
    </source>
</evidence>
<evidence type="ECO:0000256" key="6">
    <source>
        <dbReference type="ARBA" id="ARBA00023242"/>
    </source>
</evidence>
<dbReference type="PROSITE" id="PS00028">
    <property type="entry name" value="ZINC_FINGER_C2H2_1"/>
    <property type="match status" value="5"/>
</dbReference>
<feature type="domain" description="C2H2-type" evidence="12">
    <location>
        <begin position="693"/>
        <end position="720"/>
    </location>
</feature>
<keyword evidence="3" id="KW-0677">Repeat</keyword>
<dbReference type="InterPro" id="IPR036236">
    <property type="entry name" value="Znf_C2H2_sf"/>
</dbReference>
<accession>A0ABQ8MNY9</accession>
<evidence type="ECO:0000256" key="8">
    <source>
        <dbReference type="SAM" id="Coils"/>
    </source>
</evidence>
<dbReference type="PANTHER" id="PTHR16515">
    <property type="entry name" value="PR DOMAIN ZINC FINGER PROTEIN"/>
    <property type="match status" value="1"/>
</dbReference>
<evidence type="ECO:0000256" key="4">
    <source>
        <dbReference type="ARBA" id="ARBA00022771"/>
    </source>
</evidence>
<comment type="subcellular location">
    <subcellularLocation>
        <location evidence="1">Nucleus</location>
    </subcellularLocation>
</comment>
<keyword evidence="14" id="KW-1185">Reference proteome</keyword>
<dbReference type="SUPFAM" id="SSF57667">
    <property type="entry name" value="beta-beta-alpha zinc fingers"/>
    <property type="match status" value="3"/>
</dbReference>
<comment type="caution">
    <text evidence="13">The sequence shown here is derived from an EMBL/GenBank/DDBJ whole genome shotgun (WGS) entry which is preliminary data.</text>
</comment>
<keyword evidence="8" id="KW-0175">Coiled coil</keyword>
<feature type="domain" description="C2H2-type" evidence="12">
    <location>
        <begin position="665"/>
        <end position="692"/>
    </location>
</feature>
<gene>
    <name evidence="13" type="ORF">H4Q32_002804</name>
</gene>
<feature type="compositionally biased region" description="Polar residues" evidence="9">
    <location>
        <begin position="527"/>
        <end position="539"/>
    </location>
</feature>
<keyword evidence="4 7" id="KW-0863">Zinc-finger</keyword>
<dbReference type="PANTHER" id="PTHR16515:SF49">
    <property type="entry name" value="GASTRULA ZINC FINGER PROTEIN XLCGF49.1-LIKE-RELATED"/>
    <property type="match status" value="1"/>
</dbReference>
<sequence>MLGCGRLVILFLLIKLLNLSFVSSTSSSSNNATRPRFHPSRGTDYYGDYEDITTEPPSSSSTVSKVPIPCDYDLCVEHQKTCLELAYVTGCLCPGISNAFTPPSPPRLWHLAQDGKGVVVHWCAPTSIVTYYIVWLKGNGKVMDRKISVEESKRKAVLENVEAGAHICVKAVNKAGNSTEDDQSCATFEPENTDYGFALKMGIIGGVVGLILLLILAVLLWRHKTRQKSTAQPETARVLGNGDTLKFYFRSGFYFRDVAAGRTTYRPMTGIISEEFAMNSKRNNGENGAGRINPVSVPTATNSSSASASHRKQTIINSSHKGEKDECMQNTVRDKNLSISTLRTRLGPTIRSTLSAAVDTLLGEIVAVLSETQRELLTKEQENEKLKVRLEVSERELKTLQECLCSAQKLIDQLQGPFGNPSMPGPHVYATGGPVNSSRLTHRSAPEPDPRCFTGAEPELSGALGDAIHGFDSREEFKSCHLSIQADGTDRPELTRAQHEVRSGVPLNPFNTGPGEMVDDSRRLTHSRPQNPPSHTSFSVKEEQVPPSGQVCVRGREAPTEAEHTAQSVCDLAYVHVVEEEGGSRSHHHQSKPTPPPPPSRPHNGPSSSSSPSQGTSGLRSAQRDAPGLGMTTSRSPGVGGSSPEEPIRRSISELMGEAPGERPHLCLECGKTFRLISSLKKHLRIHTGEKPYPCTVCGRRFRESGALKTHLRIHTGEKPYSCSDCGTQFRHLDGLRKHRRTHTGEKPYVCSVCGKRLSRLQHLKHHQRIHTGERPCCCPLCHRGFKDPASLRKHLRAHQGEPGADEALGMAGLGEGDGGSMDDEDMRFGMWGEEEGNEGEPVVDCV</sequence>
<evidence type="ECO:0000256" key="11">
    <source>
        <dbReference type="SAM" id="SignalP"/>
    </source>
</evidence>
<dbReference type="InterPro" id="IPR013087">
    <property type="entry name" value="Znf_C2H2_type"/>
</dbReference>
<dbReference type="EMBL" id="JACTAM010000005">
    <property type="protein sequence ID" value="KAI2664565.1"/>
    <property type="molecule type" value="Genomic_DNA"/>
</dbReference>
<dbReference type="PROSITE" id="PS50157">
    <property type="entry name" value="ZINC_FINGER_C2H2_2"/>
    <property type="match status" value="5"/>
</dbReference>
<name>A0ABQ8MNY9_LABRO</name>
<dbReference type="Gene3D" id="2.60.40.10">
    <property type="entry name" value="Immunoglobulins"/>
    <property type="match status" value="1"/>
</dbReference>
<dbReference type="InterPro" id="IPR036116">
    <property type="entry name" value="FN3_sf"/>
</dbReference>
<feature type="signal peptide" evidence="11">
    <location>
        <begin position="1"/>
        <end position="24"/>
    </location>
</feature>
<evidence type="ECO:0000256" key="2">
    <source>
        <dbReference type="ARBA" id="ARBA00022723"/>
    </source>
</evidence>
<feature type="region of interest" description="Disordered" evidence="9">
    <location>
        <begin position="502"/>
        <end position="548"/>
    </location>
</feature>
<evidence type="ECO:0000256" key="5">
    <source>
        <dbReference type="ARBA" id="ARBA00022833"/>
    </source>
</evidence>
<feature type="domain" description="C2H2-type" evidence="12">
    <location>
        <begin position="777"/>
        <end position="804"/>
    </location>
</feature>
<evidence type="ECO:0000256" key="1">
    <source>
        <dbReference type="ARBA" id="ARBA00004123"/>
    </source>
</evidence>
<keyword evidence="10" id="KW-0812">Transmembrane</keyword>
<feature type="region of interest" description="Disordered" evidence="9">
    <location>
        <begin position="799"/>
        <end position="824"/>
    </location>
</feature>
<reference evidence="13 14" key="1">
    <citation type="submission" date="2022-01" db="EMBL/GenBank/DDBJ databases">
        <title>A high-quality chromosome-level genome assembly of rohu carp, Labeo rohita.</title>
        <authorList>
            <person name="Arick M.A. II"/>
            <person name="Hsu C.-Y."/>
            <person name="Magbanua Z."/>
            <person name="Pechanova O."/>
            <person name="Grover C."/>
            <person name="Miller E."/>
            <person name="Thrash A."/>
            <person name="Ezzel L."/>
            <person name="Alam S."/>
            <person name="Benzie J."/>
            <person name="Hamilton M."/>
            <person name="Karsi A."/>
            <person name="Lawrence M.L."/>
            <person name="Peterson D.G."/>
        </authorList>
    </citation>
    <scope>NUCLEOTIDE SEQUENCE [LARGE SCALE GENOMIC DNA]</scope>
    <source>
        <strain evidence="14">BAU-BD-2019</strain>
        <tissue evidence="13">Blood</tissue>
    </source>
</reference>
<dbReference type="InterPro" id="IPR013783">
    <property type="entry name" value="Ig-like_fold"/>
</dbReference>
<keyword evidence="10" id="KW-1133">Transmembrane helix</keyword>
<feature type="transmembrane region" description="Helical" evidence="10">
    <location>
        <begin position="197"/>
        <end position="221"/>
    </location>
</feature>
<dbReference type="SUPFAM" id="SSF49265">
    <property type="entry name" value="Fibronectin type III"/>
    <property type="match status" value="1"/>
</dbReference>
<feature type="domain" description="C2H2-type" evidence="12">
    <location>
        <begin position="749"/>
        <end position="776"/>
    </location>
</feature>
<dbReference type="Gene3D" id="3.30.160.60">
    <property type="entry name" value="Classic Zinc Finger"/>
    <property type="match status" value="5"/>
</dbReference>
<keyword evidence="5" id="KW-0862">Zinc</keyword>
<dbReference type="InterPro" id="IPR050331">
    <property type="entry name" value="Zinc_finger"/>
</dbReference>
<keyword evidence="6" id="KW-0539">Nucleus</keyword>
<evidence type="ECO:0000256" key="10">
    <source>
        <dbReference type="SAM" id="Phobius"/>
    </source>
</evidence>
<evidence type="ECO:0000256" key="7">
    <source>
        <dbReference type="PROSITE-ProRule" id="PRU00042"/>
    </source>
</evidence>
<evidence type="ECO:0000313" key="14">
    <source>
        <dbReference type="Proteomes" id="UP000830375"/>
    </source>
</evidence>
<keyword evidence="11" id="KW-0732">Signal</keyword>
<evidence type="ECO:0000256" key="9">
    <source>
        <dbReference type="SAM" id="MobiDB-lite"/>
    </source>
</evidence>
<dbReference type="Proteomes" id="UP000830375">
    <property type="component" value="Unassembled WGS sequence"/>
</dbReference>
<feature type="chain" id="PRO_5045828762" evidence="11">
    <location>
        <begin position="25"/>
        <end position="847"/>
    </location>
</feature>
<feature type="compositionally biased region" description="Low complexity" evidence="9">
    <location>
        <begin position="602"/>
        <end position="613"/>
    </location>
</feature>
<evidence type="ECO:0000259" key="12">
    <source>
        <dbReference type="PROSITE" id="PS50157"/>
    </source>
</evidence>
<feature type="region of interest" description="Disordered" evidence="9">
    <location>
        <begin position="580"/>
        <end position="647"/>
    </location>
</feature>